<organism evidence="2">
    <name type="scientific">Colletotrichum graminicola (strain M1.001 / M2 / FGSC 10212)</name>
    <name type="common">Maize anthracnose fungus</name>
    <name type="synonym">Glomerella graminicola</name>
    <dbReference type="NCBI Taxonomy" id="645133"/>
    <lineage>
        <taxon>Eukaryota</taxon>
        <taxon>Fungi</taxon>
        <taxon>Dikarya</taxon>
        <taxon>Ascomycota</taxon>
        <taxon>Pezizomycotina</taxon>
        <taxon>Sordariomycetes</taxon>
        <taxon>Hypocreomycetidae</taxon>
        <taxon>Glomerellales</taxon>
        <taxon>Glomerellaceae</taxon>
        <taxon>Colletotrichum</taxon>
        <taxon>Colletotrichum graminicola species complex</taxon>
    </lineage>
</organism>
<proteinExistence type="predicted"/>
<gene>
    <name evidence="1" type="ORF">GLRG_09695</name>
</gene>
<name>E3QUL3_COLGM</name>
<dbReference type="GeneID" id="24415060"/>
<dbReference type="HOGENOM" id="CLU_2454605_0_0_1"/>
<dbReference type="VEuPathDB" id="FungiDB:GLRG_09695"/>
<dbReference type="RefSeq" id="XP_008098571.1">
    <property type="nucleotide sequence ID" value="XM_008100380.1"/>
</dbReference>
<dbReference type="Proteomes" id="UP000008782">
    <property type="component" value="Unassembled WGS sequence"/>
</dbReference>
<sequence length="89" mass="9544">MRAETFRAGVESGEVPVDRHDRVLRITFTHLDEGLWNGNVVRGWVPELGSEEEIAFLAAVAARETEAAGASSDGNVNLDYASRGVACGI</sequence>
<dbReference type="AlphaFoldDB" id="E3QUL3"/>
<reference evidence="2" key="1">
    <citation type="journal article" date="2012" name="Nat. Genet.">
        <title>Lifestyle transitions in plant pathogenic Colletotrichum fungi deciphered by genome and transcriptome analyses.</title>
        <authorList>
            <person name="O'Connell R.J."/>
            <person name="Thon M.R."/>
            <person name="Hacquard S."/>
            <person name="Amyotte S.G."/>
            <person name="Kleemann J."/>
            <person name="Torres M.F."/>
            <person name="Damm U."/>
            <person name="Buiate E.A."/>
            <person name="Epstein L."/>
            <person name="Alkan N."/>
            <person name="Altmueller J."/>
            <person name="Alvarado-Balderrama L."/>
            <person name="Bauser C.A."/>
            <person name="Becker C."/>
            <person name="Birren B.W."/>
            <person name="Chen Z."/>
            <person name="Choi J."/>
            <person name="Crouch J.A."/>
            <person name="Duvick J.P."/>
            <person name="Farman M.A."/>
            <person name="Gan P."/>
            <person name="Heiman D."/>
            <person name="Henrissat B."/>
            <person name="Howard R.J."/>
            <person name="Kabbage M."/>
            <person name="Koch C."/>
            <person name="Kracher B."/>
            <person name="Kubo Y."/>
            <person name="Law A.D."/>
            <person name="Lebrun M.-H."/>
            <person name="Lee Y.-H."/>
            <person name="Miyara I."/>
            <person name="Moore N."/>
            <person name="Neumann U."/>
            <person name="Nordstroem K."/>
            <person name="Panaccione D.G."/>
            <person name="Panstruga R."/>
            <person name="Place M."/>
            <person name="Proctor R.H."/>
            <person name="Prusky D."/>
            <person name="Rech G."/>
            <person name="Reinhardt R."/>
            <person name="Rollins J.A."/>
            <person name="Rounsley S."/>
            <person name="Schardl C.L."/>
            <person name="Schwartz D.C."/>
            <person name="Shenoy N."/>
            <person name="Shirasu K."/>
            <person name="Sikhakolli U.R."/>
            <person name="Stueber K."/>
            <person name="Sukno S.A."/>
            <person name="Sweigard J.A."/>
            <person name="Takano Y."/>
            <person name="Takahara H."/>
            <person name="Trail F."/>
            <person name="van der Does H.C."/>
            <person name="Voll L.M."/>
            <person name="Will I."/>
            <person name="Young S."/>
            <person name="Zeng Q."/>
            <person name="Zhang J."/>
            <person name="Zhou S."/>
            <person name="Dickman M.B."/>
            <person name="Schulze-Lefert P."/>
            <person name="Ver Loren van Themaat E."/>
            <person name="Ma L.-J."/>
            <person name="Vaillancourt L.J."/>
        </authorList>
    </citation>
    <scope>NUCLEOTIDE SEQUENCE [LARGE SCALE GENOMIC DNA]</scope>
    <source>
        <strain evidence="2">M1.001 / M2 / FGSC 10212</strain>
    </source>
</reference>
<dbReference type="OrthoDB" id="427186at2759"/>
<evidence type="ECO:0000313" key="1">
    <source>
        <dbReference type="EMBL" id="EFQ34551.1"/>
    </source>
</evidence>
<accession>E3QUL3</accession>
<keyword evidence="2" id="KW-1185">Reference proteome</keyword>
<evidence type="ECO:0000313" key="2">
    <source>
        <dbReference type="Proteomes" id="UP000008782"/>
    </source>
</evidence>
<protein>
    <submittedName>
        <fullName evidence="1">Uncharacterized protein</fullName>
    </submittedName>
</protein>
<dbReference type="EMBL" id="GG697381">
    <property type="protein sequence ID" value="EFQ34551.1"/>
    <property type="molecule type" value="Genomic_DNA"/>
</dbReference>